<evidence type="ECO:0000313" key="2">
    <source>
        <dbReference type="EMBL" id="KAE8975951.1"/>
    </source>
</evidence>
<reference evidence="2 3" key="1">
    <citation type="submission" date="2018-09" db="EMBL/GenBank/DDBJ databases">
        <title>Genomic investigation of the strawberry pathogen Phytophthora fragariae indicates pathogenicity is determined by transcriptional variation in three key races.</title>
        <authorList>
            <person name="Adams T.M."/>
            <person name="Armitage A.D."/>
            <person name="Sobczyk M.K."/>
            <person name="Bates H.J."/>
            <person name="Dunwell J.M."/>
            <person name="Nellist C.F."/>
            <person name="Harrison R.J."/>
        </authorList>
    </citation>
    <scope>NUCLEOTIDE SEQUENCE [LARGE SCALE GENOMIC DNA]</scope>
    <source>
        <strain evidence="2 3">SCRP324</strain>
    </source>
</reference>
<feature type="compositionally biased region" description="Basic and acidic residues" evidence="1">
    <location>
        <begin position="27"/>
        <end position="39"/>
    </location>
</feature>
<feature type="region of interest" description="Disordered" evidence="1">
    <location>
        <begin position="27"/>
        <end position="95"/>
    </location>
</feature>
<gene>
    <name evidence="2" type="ORF">PR002_g25450</name>
</gene>
<organism evidence="2 3">
    <name type="scientific">Phytophthora rubi</name>
    <dbReference type="NCBI Taxonomy" id="129364"/>
    <lineage>
        <taxon>Eukaryota</taxon>
        <taxon>Sar</taxon>
        <taxon>Stramenopiles</taxon>
        <taxon>Oomycota</taxon>
        <taxon>Peronosporomycetes</taxon>
        <taxon>Peronosporales</taxon>
        <taxon>Peronosporaceae</taxon>
        <taxon>Phytophthora</taxon>
    </lineage>
</organism>
<accession>A0A6A3I1N6</accession>
<feature type="compositionally biased region" description="Low complexity" evidence="1">
    <location>
        <begin position="78"/>
        <end position="90"/>
    </location>
</feature>
<name>A0A6A3I1N6_9STRA</name>
<dbReference type="AlphaFoldDB" id="A0A6A3I1N6"/>
<evidence type="ECO:0000313" key="3">
    <source>
        <dbReference type="Proteomes" id="UP000435112"/>
    </source>
</evidence>
<protein>
    <submittedName>
        <fullName evidence="2">Uncharacterized protein</fullName>
    </submittedName>
</protein>
<evidence type="ECO:0000256" key="1">
    <source>
        <dbReference type="SAM" id="MobiDB-lite"/>
    </source>
</evidence>
<proteinExistence type="predicted"/>
<comment type="caution">
    <text evidence="2">The sequence shown here is derived from an EMBL/GenBank/DDBJ whole genome shotgun (WGS) entry which is preliminary data.</text>
</comment>
<sequence length="118" mass="12536">MVSAICVPTEFMDLMTHVWRELTALSEREPRRASERGEPAVEWPSPASSSPVPFLPGEGVPRESAGAGELSAWPPWPSVSTVSPSPEVSPDGGCTEVGGVVAADVELIAVRKTRQIVE</sequence>
<dbReference type="EMBL" id="QXFU01003368">
    <property type="protein sequence ID" value="KAE8975951.1"/>
    <property type="molecule type" value="Genomic_DNA"/>
</dbReference>
<dbReference type="Proteomes" id="UP000435112">
    <property type="component" value="Unassembled WGS sequence"/>
</dbReference>